<dbReference type="eggNOG" id="COG0399">
    <property type="taxonomic scope" value="Bacteria"/>
</dbReference>
<feature type="modified residue" description="N6-(pyridoxal phosphate)lysine" evidence="2">
    <location>
        <position position="186"/>
    </location>
</feature>
<dbReference type="Pfam" id="PF01041">
    <property type="entry name" value="DegT_DnrJ_EryC1"/>
    <property type="match status" value="1"/>
</dbReference>
<accession>D3UHE7</accession>
<keyword evidence="4" id="KW-0032">Aminotransferase</keyword>
<dbReference type="HOGENOM" id="CLU_033332_6_1_7"/>
<dbReference type="Gene3D" id="3.90.1150.10">
    <property type="entry name" value="Aspartate Aminotransferase, domain 1"/>
    <property type="match status" value="1"/>
</dbReference>
<evidence type="ECO:0000256" key="1">
    <source>
        <dbReference type="PIRSR" id="PIRSR000390-1"/>
    </source>
</evidence>
<dbReference type="InterPro" id="IPR015422">
    <property type="entry name" value="PyrdxlP-dep_Trfase_small"/>
</dbReference>
<dbReference type="PIRSF" id="PIRSF000390">
    <property type="entry name" value="PLP_StrS"/>
    <property type="match status" value="1"/>
</dbReference>
<keyword evidence="2 3" id="KW-0663">Pyridoxal phosphate</keyword>
<evidence type="ECO:0000313" key="4">
    <source>
        <dbReference type="EMBL" id="CBG39919.1"/>
    </source>
</evidence>
<dbReference type="EMBL" id="FN555004">
    <property type="protein sequence ID" value="CBG39919.1"/>
    <property type="molecule type" value="Genomic_DNA"/>
</dbReference>
<organism evidence="4 5">
    <name type="scientific">Helicobacter mustelae (strain ATCC 43772 / CCUG 25715 / CIP 103759 / LMG 18044 / NCTC 12198 / R85-136P)</name>
    <name type="common">Campylobacter mustelae</name>
    <dbReference type="NCBI Taxonomy" id="679897"/>
    <lineage>
        <taxon>Bacteria</taxon>
        <taxon>Pseudomonadati</taxon>
        <taxon>Campylobacterota</taxon>
        <taxon>Epsilonproteobacteria</taxon>
        <taxon>Campylobacterales</taxon>
        <taxon>Helicobacteraceae</taxon>
        <taxon>Helicobacter</taxon>
    </lineage>
</organism>
<dbReference type="GO" id="GO:0030170">
    <property type="term" value="F:pyridoxal phosphate binding"/>
    <property type="evidence" value="ECO:0007669"/>
    <property type="project" value="TreeGrafter"/>
</dbReference>
<dbReference type="KEGG" id="hms:HMU06610"/>
<dbReference type="Proteomes" id="UP000001522">
    <property type="component" value="Chromosome"/>
</dbReference>
<dbReference type="PANTHER" id="PTHR30244">
    <property type="entry name" value="TRANSAMINASE"/>
    <property type="match status" value="1"/>
</dbReference>
<evidence type="ECO:0000313" key="5">
    <source>
        <dbReference type="Proteomes" id="UP000001522"/>
    </source>
</evidence>
<name>D3UHE7_HELM1</name>
<gene>
    <name evidence="4" type="ordered locus">HMU06610</name>
</gene>
<dbReference type="STRING" id="679897.HMU06610"/>
<dbReference type="PANTHER" id="PTHR30244:SF42">
    <property type="entry name" value="UDP-2-ACETAMIDO-2-DEOXY-3-OXO-D-GLUCURONATE AMINOTRANSFERASE"/>
    <property type="match status" value="1"/>
</dbReference>
<dbReference type="SUPFAM" id="SSF53383">
    <property type="entry name" value="PLP-dependent transferases"/>
    <property type="match status" value="1"/>
</dbReference>
<dbReference type="GO" id="GO:0008483">
    <property type="term" value="F:transaminase activity"/>
    <property type="evidence" value="ECO:0007669"/>
    <property type="project" value="UniProtKB-KW"/>
</dbReference>
<dbReference type="GO" id="GO:0000271">
    <property type="term" value="P:polysaccharide biosynthetic process"/>
    <property type="evidence" value="ECO:0007669"/>
    <property type="project" value="TreeGrafter"/>
</dbReference>
<evidence type="ECO:0000256" key="3">
    <source>
        <dbReference type="RuleBase" id="RU004508"/>
    </source>
</evidence>
<dbReference type="CDD" id="cd00616">
    <property type="entry name" value="AHBA_syn"/>
    <property type="match status" value="1"/>
</dbReference>
<reference evidence="4 5" key="1">
    <citation type="journal article" date="2010" name="BMC Genomics">
        <title>Comparative genomics and proteomics of Helicobacter mustelae, an ulcerogenic and carcinogenic gastric pathogen.</title>
        <authorList>
            <person name="O'Toole P.W."/>
            <person name="Snelling W.J."/>
            <person name="Canchaya C."/>
            <person name="Forde B.M."/>
            <person name="Hardie K.R."/>
            <person name="Josenhans C."/>
            <person name="Graham R.L.J."/>
            <person name="McMullan G."/>
            <person name="Parkhill J."/>
            <person name="Belda E."/>
            <person name="Bentley S.D."/>
        </authorList>
    </citation>
    <scope>NUCLEOTIDE SEQUENCE [LARGE SCALE GENOMIC DNA]</scope>
    <source>
        <strain evidence="5">ATCC 43772 / LMG 18044 / NCTC 12198 / 12198</strain>
    </source>
</reference>
<dbReference type="InterPro" id="IPR000653">
    <property type="entry name" value="DegT/StrS_aminotransferase"/>
</dbReference>
<feature type="active site" description="Proton acceptor" evidence="1">
    <location>
        <position position="186"/>
    </location>
</feature>
<dbReference type="Gene3D" id="3.40.640.10">
    <property type="entry name" value="Type I PLP-dependent aspartate aminotransferase-like (Major domain)"/>
    <property type="match status" value="1"/>
</dbReference>
<dbReference type="InterPro" id="IPR015421">
    <property type="entry name" value="PyrdxlP-dep_Trfase_major"/>
</dbReference>
<proteinExistence type="inferred from homology"/>
<comment type="similarity">
    <text evidence="3">Belongs to the DegT/DnrJ/EryC1 family.</text>
</comment>
<keyword evidence="4" id="KW-0808">Transferase</keyword>
<evidence type="ECO:0000256" key="2">
    <source>
        <dbReference type="PIRSR" id="PIRSR000390-2"/>
    </source>
</evidence>
<dbReference type="InterPro" id="IPR015424">
    <property type="entry name" value="PyrdxlP-dep_Trfase"/>
</dbReference>
<dbReference type="AlphaFoldDB" id="D3UHE7"/>
<sequence length="364" mass="40287">MAMIDFSGIKQDYQAHQKEIDAAIARVIASGQFIMGEEIEALEKKLSKFVGVRHALSCSSGTSALILCLLALGIGKDDEVITSSFSFFASAEAIAIVGARPVFVDIDESYNLDISKIRPLITKKTRAILAVSLFGQMGNLPALLELAKQENLWLIEDGAQSFGASYEGKKSGSIAHVSTTSFFPAKPLGCFGDGGAIFCNDEGIYHKLKLLRTHGQSMRYQHEIIGMNARLDSLQAAILQTKLGYYEQNLAKRQENARLYCKHLKDAKITLPFIDRKAKSSFAQFSILCKLRESLREFLQKRAIPTAVHYPIALHQQKAFGYLPSTKAPFAEQCAREILSLPLHPYLTPTQILTICQSIKEFYG</sequence>
<protein>
    <submittedName>
        <fullName evidence="4">Putative aminotransferase (DegT family)</fullName>
    </submittedName>
</protein>
<keyword evidence="5" id="KW-1185">Reference proteome</keyword>